<dbReference type="AlphaFoldDB" id="A0AAW1QV92"/>
<reference evidence="1 2" key="1">
    <citation type="journal article" date="2024" name="Nat. Commun.">
        <title>Phylogenomics reveals the evolutionary origins of lichenization in chlorophyte algae.</title>
        <authorList>
            <person name="Puginier C."/>
            <person name="Libourel C."/>
            <person name="Otte J."/>
            <person name="Skaloud P."/>
            <person name="Haon M."/>
            <person name="Grisel S."/>
            <person name="Petersen M."/>
            <person name="Berrin J.G."/>
            <person name="Delaux P.M."/>
            <person name="Dal Grande F."/>
            <person name="Keller J."/>
        </authorList>
    </citation>
    <scope>NUCLEOTIDE SEQUENCE [LARGE SCALE GENOMIC DNA]</scope>
    <source>
        <strain evidence="1 2">SAG 245.80</strain>
    </source>
</reference>
<gene>
    <name evidence="1" type="ORF">WJX81_005960</name>
</gene>
<comment type="caution">
    <text evidence="1">The sequence shown here is derived from an EMBL/GenBank/DDBJ whole genome shotgun (WGS) entry which is preliminary data.</text>
</comment>
<protein>
    <submittedName>
        <fullName evidence="1">Uncharacterized protein</fullName>
    </submittedName>
</protein>
<sequence>MAATITSAVLLPGYLGEGALSDQTGTLGREVEDAMLEAGSMLVAVFSHRSNALAALEHVKGLAGVELGANDMVDFEVTKGSVIIYITFRTKGAKLDDLLDGLMHEGADITVFQNYSGQSRFLTPQRDGRQMFMLIQGDNLIRPDTTPQICLSPETIQTLGRPELLGRDSLNEWHILKLVEPKDSLAVRIPASVIGNEGRCSADYLCLDFWRGTVFMGTYKLPVATINQAFTFQAVSKDNR</sequence>
<name>A0AAW1QV92_9CHLO</name>
<keyword evidence="2" id="KW-1185">Reference proteome</keyword>
<dbReference type="Proteomes" id="UP001445335">
    <property type="component" value="Unassembled WGS sequence"/>
</dbReference>
<evidence type="ECO:0000313" key="2">
    <source>
        <dbReference type="Proteomes" id="UP001445335"/>
    </source>
</evidence>
<accession>A0AAW1QV92</accession>
<organism evidence="1 2">
    <name type="scientific">Elliptochloris bilobata</name>
    <dbReference type="NCBI Taxonomy" id="381761"/>
    <lineage>
        <taxon>Eukaryota</taxon>
        <taxon>Viridiplantae</taxon>
        <taxon>Chlorophyta</taxon>
        <taxon>core chlorophytes</taxon>
        <taxon>Trebouxiophyceae</taxon>
        <taxon>Trebouxiophyceae incertae sedis</taxon>
        <taxon>Elliptochloris clade</taxon>
        <taxon>Elliptochloris</taxon>
    </lineage>
</organism>
<dbReference type="EMBL" id="JALJOU010000074">
    <property type="protein sequence ID" value="KAK9825431.1"/>
    <property type="molecule type" value="Genomic_DNA"/>
</dbReference>
<evidence type="ECO:0000313" key="1">
    <source>
        <dbReference type="EMBL" id="KAK9825431.1"/>
    </source>
</evidence>
<proteinExistence type="predicted"/>